<dbReference type="AlphaFoldDB" id="A0A976FEI7"/>
<proteinExistence type="predicted"/>
<dbReference type="InterPro" id="IPR008984">
    <property type="entry name" value="SMAD_FHA_dom_sf"/>
</dbReference>
<feature type="compositionally biased region" description="Basic and acidic residues" evidence="2">
    <location>
        <begin position="726"/>
        <end position="739"/>
    </location>
</feature>
<evidence type="ECO:0000259" key="3">
    <source>
        <dbReference type="PROSITE" id="PS50006"/>
    </source>
</evidence>
<feature type="coiled-coil region" evidence="1">
    <location>
        <begin position="211"/>
        <end position="320"/>
    </location>
</feature>
<dbReference type="Gene3D" id="2.60.200.20">
    <property type="match status" value="1"/>
</dbReference>
<evidence type="ECO:0000313" key="4">
    <source>
        <dbReference type="EMBL" id="TDH65288.1"/>
    </source>
</evidence>
<evidence type="ECO:0000256" key="1">
    <source>
        <dbReference type="SAM" id="Coils"/>
    </source>
</evidence>
<feature type="region of interest" description="Disordered" evidence="2">
    <location>
        <begin position="711"/>
        <end position="739"/>
    </location>
</feature>
<reference evidence="4 5" key="1">
    <citation type="journal article" date="2021" name="Genome Biol.">
        <title>AFLAP: assembly-free linkage analysis pipeline using k-mers from genome sequencing data.</title>
        <authorList>
            <person name="Fletcher K."/>
            <person name="Zhang L."/>
            <person name="Gil J."/>
            <person name="Han R."/>
            <person name="Cavanaugh K."/>
            <person name="Michelmore R."/>
        </authorList>
    </citation>
    <scope>NUCLEOTIDE SEQUENCE [LARGE SCALE GENOMIC DNA]</scope>
    <source>
        <strain evidence="4 5">SF5</strain>
    </source>
</reference>
<comment type="caution">
    <text evidence="4">The sequence shown here is derived from an EMBL/GenBank/DDBJ whole genome shotgun (WGS) entry which is preliminary data.</text>
</comment>
<feature type="compositionally biased region" description="Polar residues" evidence="2">
    <location>
        <begin position="711"/>
        <end position="722"/>
    </location>
</feature>
<feature type="domain" description="FHA" evidence="3">
    <location>
        <begin position="37"/>
        <end position="93"/>
    </location>
</feature>
<keyword evidence="5" id="KW-1185">Reference proteome</keyword>
<dbReference type="Pfam" id="PF00498">
    <property type="entry name" value="FHA"/>
    <property type="match status" value="1"/>
</dbReference>
<dbReference type="RefSeq" id="XP_067814787.1">
    <property type="nucleotide sequence ID" value="XM_067963212.1"/>
</dbReference>
<dbReference type="KEGG" id="blac:94348883"/>
<gene>
    <name evidence="4" type="ORF">CCR75_005129</name>
</gene>
<organism evidence="4 5">
    <name type="scientific">Bremia lactucae</name>
    <name type="common">Lettuce downy mildew</name>
    <dbReference type="NCBI Taxonomy" id="4779"/>
    <lineage>
        <taxon>Eukaryota</taxon>
        <taxon>Sar</taxon>
        <taxon>Stramenopiles</taxon>
        <taxon>Oomycota</taxon>
        <taxon>Peronosporomycetes</taxon>
        <taxon>Peronosporales</taxon>
        <taxon>Peronosporaceae</taxon>
        <taxon>Bremia</taxon>
    </lineage>
</organism>
<dbReference type="SMART" id="SM00240">
    <property type="entry name" value="FHA"/>
    <property type="match status" value="1"/>
</dbReference>
<name>A0A976FEI7_BRELC</name>
<dbReference type="PROSITE" id="PS50006">
    <property type="entry name" value="FHA_DOMAIN"/>
    <property type="match status" value="1"/>
</dbReference>
<evidence type="ECO:0000256" key="2">
    <source>
        <dbReference type="SAM" id="MobiDB-lite"/>
    </source>
</evidence>
<keyword evidence="1" id="KW-0175">Coiled coil</keyword>
<evidence type="ECO:0000313" key="5">
    <source>
        <dbReference type="Proteomes" id="UP000294530"/>
    </source>
</evidence>
<protein>
    <recommendedName>
        <fullName evidence="3">FHA domain-containing protein</fullName>
    </recommendedName>
</protein>
<dbReference type="GeneID" id="94348883"/>
<dbReference type="EMBL" id="SHOA02000013">
    <property type="protein sequence ID" value="TDH65288.1"/>
    <property type="molecule type" value="Genomic_DNA"/>
</dbReference>
<dbReference type="OrthoDB" id="21204at2759"/>
<sequence length="739" mass="81072">MAATPDQDKVAPWGRFTLITKHPAEDSDHIYFRNKVTTIGRNKRRCDIVINKLFISSVHCVIQLDAAEDNNEEPTVKLHDNSRNGIWVNADRVGKGASVTLGKGFTIHFTKPNSTPAGASNPNNLRCMCSPICDHAIIAYAGVSPMAFKLEILNSSQAVVASKASKDINVSCVANESVEITQPIAALEAPSSLEKKRKRETADASAGTVAVQELTSQLVAAESQARTTELKLHAATSRITALSDELEHLKREKLDKLAQENLSLKDKLEKATKATFQLTSDLVLKDEETECQINDLKKRIETVNKANQALKEEVAAMDKATALKIQEAIRKNSESDELRIAEEVATKVKVDTKKYQQRIEAEVFEERREMSEKMAMYVNENENLQSTLDAKEEMLAKSKEEITSLLEKVAELETKVGSLMATEKEMVDNEEKNKKLEERLQIVVTKETQLAECKKKIDKLDKNIKKSNEENLEIVQLLAAAEEKVLVAENKASNATIAAAAAESNREADALKLQELQKAVTLLREELWTCRTQLASQEELHHQKPISILATTTTASPVPLSSMALDSSASEEDKEVLRAQLVKALSLFAKVQALGLEGATLLTNSKTVDPDEVDCPRTMSNLPLTSITNAPLQQVTKSSIDPVNIFNPEAATNYTTTESSQVIDAVHDSAAEPKESSSILNGDKKPPLEQIAQFAITKEAIALSTLVALQSVDSSSKESPSNAGRLDSHGKSEGDWEML</sequence>
<accession>A0A976FEI7</accession>
<dbReference type="InterPro" id="IPR000253">
    <property type="entry name" value="FHA_dom"/>
</dbReference>
<dbReference type="SUPFAM" id="SSF49879">
    <property type="entry name" value="SMAD/FHA domain"/>
    <property type="match status" value="1"/>
</dbReference>
<feature type="coiled-coil region" evidence="1">
    <location>
        <begin position="367"/>
        <end position="519"/>
    </location>
</feature>
<dbReference type="Proteomes" id="UP000294530">
    <property type="component" value="Unassembled WGS sequence"/>
</dbReference>